<feature type="coiled-coil region" evidence="3">
    <location>
        <begin position="436"/>
        <end position="470"/>
    </location>
</feature>
<gene>
    <name evidence="5" type="ORF">MEPE_04972</name>
</gene>
<keyword evidence="6" id="KW-1185">Reference proteome</keyword>
<evidence type="ECO:0008006" key="7">
    <source>
        <dbReference type="Google" id="ProtNLM"/>
    </source>
</evidence>
<protein>
    <recommendedName>
        <fullName evidence="7">Dynactin 2</fullName>
    </recommendedName>
</protein>
<dbReference type="Pfam" id="PF04912">
    <property type="entry name" value="Dynamitin"/>
    <property type="match status" value="1"/>
</dbReference>
<dbReference type="PANTHER" id="PTHR15346">
    <property type="entry name" value="DYNACTIN SUBUNIT"/>
    <property type="match status" value="1"/>
</dbReference>
<feature type="region of interest" description="Disordered" evidence="4">
    <location>
        <begin position="364"/>
        <end position="387"/>
    </location>
</feature>
<evidence type="ECO:0000256" key="1">
    <source>
        <dbReference type="ARBA" id="ARBA00004496"/>
    </source>
</evidence>
<evidence type="ECO:0000313" key="5">
    <source>
        <dbReference type="EMBL" id="SNX86263.1"/>
    </source>
</evidence>
<feature type="compositionally biased region" description="Basic residues" evidence="4">
    <location>
        <begin position="123"/>
        <end position="132"/>
    </location>
</feature>
<reference evidence="5" key="1">
    <citation type="submission" date="2023-10" db="EMBL/GenBank/DDBJ databases">
        <authorList>
            <person name="Guldener U."/>
        </authorList>
    </citation>
    <scope>NUCLEOTIDE SEQUENCE</scope>
    <source>
        <strain evidence="5">Mp4</strain>
    </source>
</reference>
<dbReference type="Proteomes" id="UP001294444">
    <property type="component" value="Unassembled WGS sequence"/>
</dbReference>
<dbReference type="AlphaFoldDB" id="A0AAJ5C775"/>
<sequence length="494" mass="53321">MSHPPAVADLNAAASSSYTKYASLPDVDVSAPDVYEYDASTRPSEMRSSRQLSRKQQGLADDEVTSDSSSDDSDRSANRKHAGGDGKVNQDIDSSSLRRNDAASRFSGATDLNDEQVDFSGRLKTRKSRKAGRPRDAGLETSTYAIGAGEDRGNESPVEKLRRLRFEASQLEEELNASNATLNGESAAKEGDEVDSAEVLAQLKLLQEQLGKLPLSSVPASFSASNMEKDAIRSLLQQVKPSVAPSTSLSVTAAAAAAAATATATASASASVSVSGHSTAESHKADVVQLEARLSELECTLGIQEALLDESKPVPRPVLPSLSRLEHQISLLSQPRHLDAISRRVKVLVTEMDRVHDVRRKLTTDPSSFVDPTSSSSSSTTSPSSTLTSAEVSKLQSMFEVSTRLEPLLPLLPKVVNRLQSLADLHASAAYFGSALDDLEDGKEARLQQEQELEELLRKMEMNMEETRIKVEQNFESLLGRVENLSGRLDKLTR</sequence>
<feature type="compositionally biased region" description="Basic and acidic residues" evidence="4">
    <location>
        <begin position="72"/>
        <end position="102"/>
    </location>
</feature>
<dbReference type="InterPro" id="IPR028133">
    <property type="entry name" value="Dynamitin"/>
</dbReference>
<evidence type="ECO:0000313" key="6">
    <source>
        <dbReference type="Proteomes" id="UP001294444"/>
    </source>
</evidence>
<organism evidence="5 6">
    <name type="scientific">Melanopsichium pennsylvanicum</name>
    <dbReference type="NCBI Taxonomy" id="63383"/>
    <lineage>
        <taxon>Eukaryota</taxon>
        <taxon>Fungi</taxon>
        <taxon>Dikarya</taxon>
        <taxon>Basidiomycota</taxon>
        <taxon>Ustilaginomycotina</taxon>
        <taxon>Ustilaginomycetes</taxon>
        <taxon>Ustilaginales</taxon>
        <taxon>Ustilaginaceae</taxon>
        <taxon>Melanopsichium</taxon>
    </lineage>
</organism>
<comment type="caution">
    <text evidence="5">The sequence shown here is derived from an EMBL/GenBank/DDBJ whole genome shotgun (WGS) entry which is preliminary data.</text>
</comment>
<dbReference type="GO" id="GO:0007017">
    <property type="term" value="P:microtubule-based process"/>
    <property type="evidence" value="ECO:0007669"/>
    <property type="project" value="InterPro"/>
</dbReference>
<keyword evidence="2" id="KW-0963">Cytoplasm</keyword>
<dbReference type="EMBL" id="OAPG01000013">
    <property type="protein sequence ID" value="SNX86263.1"/>
    <property type="molecule type" value="Genomic_DNA"/>
</dbReference>
<proteinExistence type="predicted"/>
<evidence type="ECO:0000256" key="2">
    <source>
        <dbReference type="ARBA" id="ARBA00022490"/>
    </source>
</evidence>
<evidence type="ECO:0000256" key="4">
    <source>
        <dbReference type="SAM" id="MobiDB-lite"/>
    </source>
</evidence>
<keyword evidence="3" id="KW-0175">Coiled coil</keyword>
<name>A0AAJ5C775_9BASI</name>
<evidence type="ECO:0000256" key="3">
    <source>
        <dbReference type="SAM" id="Coils"/>
    </source>
</evidence>
<dbReference type="GO" id="GO:0005737">
    <property type="term" value="C:cytoplasm"/>
    <property type="evidence" value="ECO:0007669"/>
    <property type="project" value="UniProtKB-SubCell"/>
</dbReference>
<feature type="compositionally biased region" description="Basic and acidic residues" evidence="4">
    <location>
        <begin position="149"/>
        <end position="158"/>
    </location>
</feature>
<feature type="compositionally biased region" description="Acidic residues" evidence="4">
    <location>
        <begin position="60"/>
        <end position="71"/>
    </location>
</feature>
<feature type="region of interest" description="Disordered" evidence="4">
    <location>
        <begin position="21"/>
        <end position="158"/>
    </location>
</feature>
<comment type="subcellular location">
    <subcellularLocation>
        <location evidence="1">Cytoplasm</location>
    </subcellularLocation>
</comment>
<accession>A0AAJ5C775</accession>
<dbReference type="GO" id="GO:0005869">
    <property type="term" value="C:dynactin complex"/>
    <property type="evidence" value="ECO:0007669"/>
    <property type="project" value="InterPro"/>
</dbReference>